<organism evidence="1 2">
    <name type="scientific">Chitinophaga barathri</name>
    <dbReference type="NCBI Taxonomy" id="1647451"/>
    <lineage>
        <taxon>Bacteria</taxon>
        <taxon>Pseudomonadati</taxon>
        <taxon>Bacteroidota</taxon>
        <taxon>Chitinophagia</taxon>
        <taxon>Chitinophagales</taxon>
        <taxon>Chitinophagaceae</taxon>
        <taxon>Chitinophaga</taxon>
    </lineage>
</organism>
<evidence type="ECO:0000313" key="1">
    <source>
        <dbReference type="EMBL" id="RPD38297.1"/>
    </source>
</evidence>
<accession>A0A3N4MA98</accession>
<protein>
    <submittedName>
        <fullName evidence="1">Uncharacterized protein</fullName>
    </submittedName>
</protein>
<gene>
    <name evidence="1" type="ORF">EG028_25750</name>
</gene>
<name>A0A3N4MA98_9BACT</name>
<comment type="caution">
    <text evidence="1">The sequence shown here is derived from an EMBL/GenBank/DDBJ whole genome shotgun (WGS) entry which is preliminary data.</text>
</comment>
<evidence type="ECO:0000313" key="2">
    <source>
        <dbReference type="Proteomes" id="UP000279089"/>
    </source>
</evidence>
<dbReference type="RefSeq" id="WP_120519172.1">
    <property type="nucleotide sequence ID" value="NZ_QXZY01000016.1"/>
</dbReference>
<proteinExistence type="predicted"/>
<reference evidence="2" key="1">
    <citation type="submission" date="2018-11" db="EMBL/GenBank/DDBJ databases">
        <title>Chitinophaga lutea sp.nov., isolate from arsenic contaminated soil.</title>
        <authorList>
            <person name="Zong Y."/>
        </authorList>
    </citation>
    <scope>NUCLEOTIDE SEQUENCE [LARGE SCALE GENOMIC DNA]</scope>
    <source>
        <strain evidence="2">YLT18</strain>
    </source>
</reference>
<dbReference type="AlphaFoldDB" id="A0A3N4MA98"/>
<sequence length="68" mass="6972">MENKLFGCEELTPVAMQDITGGGYFGNVIIIGKALYALTKGFVATAPLAGPLVAGLLTSFVDPVIDAA</sequence>
<dbReference type="OrthoDB" id="677534at2"/>
<dbReference type="Proteomes" id="UP000279089">
    <property type="component" value="Unassembled WGS sequence"/>
</dbReference>
<dbReference type="EMBL" id="RMBX01000016">
    <property type="protein sequence ID" value="RPD38297.1"/>
    <property type="molecule type" value="Genomic_DNA"/>
</dbReference>
<keyword evidence="2" id="KW-1185">Reference proteome</keyword>